<comment type="caution">
    <text evidence="11">The sequence shown here is derived from an EMBL/GenBank/DDBJ whole genome shotgun (WGS) entry which is preliminary data.</text>
</comment>
<dbReference type="InterPro" id="IPR050922">
    <property type="entry name" value="LytR/CpsA/Psr_CW_biosynth"/>
</dbReference>
<evidence type="ECO:0000256" key="2">
    <source>
        <dbReference type="ARBA" id="ARBA00022475"/>
    </source>
</evidence>
<dbReference type="EMBL" id="JAXQNN010000001">
    <property type="protein sequence ID" value="MDZ5711302.1"/>
    <property type="molecule type" value="Genomic_DNA"/>
</dbReference>
<dbReference type="InterPro" id="IPR004474">
    <property type="entry name" value="LytR_CpsA_psr"/>
</dbReference>
<accession>A0ABU5KJF5</accession>
<evidence type="ECO:0000256" key="5">
    <source>
        <dbReference type="ARBA" id="ARBA00022968"/>
    </source>
</evidence>
<dbReference type="EC" id="2.7.8.-" evidence="9"/>
<evidence type="ECO:0000256" key="4">
    <source>
        <dbReference type="ARBA" id="ARBA00022692"/>
    </source>
</evidence>
<evidence type="ECO:0000256" key="7">
    <source>
        <dbReference type="ARBA" id="ARBA00023136"/>
    </source>
</evidence>
<keyword evidence="5 9" id="KW-0735">Signal-anchor</keyword>
<dbReference type="Proteomes" id="UP001292084">
    <property type="component" value="Unassembled WGS sequence"/>
</dbReference>
<reference evidence="11 12" key="1">
    <citation type="submission" date="2023-12" db="EMBL/GenBank/DDBJ databases">
        <title>Jeotgalibacillus haloalkaliphilus sp. nov., a novel salt-tolerant bacteria, isolated from the estuary of the Fenhe River into the Yellow River.</title>
        <authorList>
            <person name="Li Y."/>
        </authorList>
    </citation>
    <scope>NUCLEOTIDE SEQUENCE [LARGE SCALE GENOMIC DNA]</scope>
    <source>
        <strain evidence="11 12">HH7-29</strain>
    </source>
</reference>
<name>A0ABU5KJF5_9BACL</name>
<keyword evidence="6 9" id="KW-1133">Transmembrane helix</keyword>
<feature type="domain" description="Cell envelope-related transcriptional attenuator" evidence="10">
    <location>
        <begin position="87"/>
        <end position="227"/>
    </location>
</feature>
<feature type="topological domain" description="Extracellular" evidence="9">
    <location>
        <begin position="35"/>
        <end position="313"/>
    </location>
</feature>
<dbReference type="PANTHER" id="PTHR33392:SF6">
    <property type="entry name" value="POLYISOPRENYL-TEICHOIC ACID--PEPTIDOGLYCAN TEICHOIC ACID TRANSFERASE TAGU"/>
    <property type="match status" value="1"/>
</dbReference>
<protein>
    <recommendedName>
        <fullName evidence="9">Polyisoprenyl-teichoic acid--peptidoglycan teichoic acid transferase TagU</fullName>
        <ecNumber evidence="9">2.7.8.-</ecNumber>
    </recommendedName>
</protein>
<dbReference type="HAMAP" id="MF_01140">
    <property type="entry name" value="TagU_transferase"/>
    <property type="match status" value="1"/>
</dbReference>
<keyword evidence="3 9" id="KW-0808">Transferase</keyword>
<evidence type="ECO:0000256" key="6">
    <source>
        <dbReference type="ARBA" id="ARBA00022989"/>
    </source>
</evidence>
<gene>
    <name evidence="9" type="primary">tagU</name>
    <name evidence="11" type="ORF">UFB30_03660</name>
</gene>
<evidence type="ECO:0000256" key="9">
    <source>
        <dbReference type="HAMAP-Rule" id="MF_01140"/>
    </source>
</evidence>
<feature type="topological domain" description="Cytoplasmic" evidence="9">
    <location>
        <begin position="1"/>
        <end position="13"/>
    </location>
</feature>
<dbReference type="InterPro" id="IPR023734">
    <property type="entry name" value="TagU"/>
</dbReference>
<dbReference type="Pfam" id="PF03816">
    <property type="entry name" value="LytR_cpsA_psr"/>
    <property type="match status" value="1"/>
</dbReference>
<keyword evidence="7 9" id="KW-0472">Membrane</keyword>
<comment type="similarity">
    <text evidence="1 9">Belongs to the LytR/CpsA/Psr (LCP) family.</text>
</comment>
<evidence type="ECO:0000313" key="12">
    <source>
        <dbReference type="Proteomes" id="UP001292084"/>
    </source>
</evidence>
<organism evidence="11 12">
    <name type="scientific">Jeotgalibacillus haloalkalitolerans</name>
    <dbReference type="NCBI Taxonomy" id="3104292"/>
    <lineage>
        <taxon>Bacteria</taxon>
        <taxon>Bacillati</taxon>
        <taxon>Bacillota</taxon>
        <taxon>Bacilli</taxon>
        <taxon>Bacillales</taxon>
        <taxon>Caryophanaceae</taxon>
        <taxon>Jeotgalibacillus</taxon>
    </lineage>
</organism>
<keyword evidence="4 9" id="KW-0812">Transmembrane</keyword>
<dbReference type="Gene3D" id="3.40.630.190">
    <property type="entry name" value="LCP protein"/>
    <property type="match status" value="1"/>
</dbReference>
<keyword evidence="2 9" id="KW-1003">Cell membrane</keyword>
<sequence>MERVKRKRKKKRPVLKWSLIILGLLFLSAIAYGAIVFQSLTSATNEMHEPIDREVSEKRMEEVRFEERDPFSVLLLGVDEREGDSGRSDTMIVMTVNPQTEETKLLSIPRDTYTNIEGRGMDKINHAYAFGGTELAMSTVENMLDIPIDYYVKVNMEGFKDIVDAVDGVTVNNGLEFEAGGYSYPLGELSLNGDEALAYARMRYEDPNGDFGRQERQRQVIQGIIREGASVNSLMNFQDIFQALGSNVKTNLTFNQLVDIQSKYRSAAGSVQQTTLDGGSGQYINDIYYYVVPDEKIAEVQEQLKAELALSSS</sequence>
<keyword evidence="12" id="KW-1185">Reference proteome</keyword>
<comment type="subcellular location">
    <subcellularLocation>
        <location evidence="9">Cell membrane</location>
        <topology evidence="9">Single-pass type II membrane protein</topology>
    </subcellularLocation>
</comment>
<comment type="function">
    <text evidence="9">May catalyze the final step in cell wall teichoic acid biosynthesis, the transfer of the anionic cell wall polymers (APs) from their lipid-linked precursor to the cell wall peptidoglycan (PG).</text>
</comment>
<dbReference type="NCBIfam" id="TIGR00350">
    <property type="entry name" value="lytR_cpsA_psr"/>
    <property type="match status" value="1"/>
</dbReference>
<dbReference type="PANTHER" id="PTHR33392">
    <property type="entry name" value="POLYISOPRENYL-TEICHOIC ACID--PEPTIDOGLYCAN TEICHOIC ACID TRANSFERASE TAGU"/>
    <property type="match status" value="1"/>
</dbReference>
<dbReference type="RefSeq" id="WP_322420311.1">
    <property type="nucleotide sequence ID" value="NZ_JAXQNN010000001.1"/>
</dbReference>
<evidence type="ECO:0000259" key="10">
    <source>
        <dbReference type="Pfam" id="PF03816"/>
    </source>
</evidence>
<evidence type="ECO:0000313" key="11">
    <source>
        <dbReference type="EMBL" id="MDZ5711302.1"/>
    </source>
</evidence>
<comment type="pathway">
    <text evidence="9">Cell wall biogenesis.</text>
</comment>
<evidence type="ECO:0000256" key="1">
    <source>
        <dbReference type="ARBA" id="ARBA00006068"/>
    </source>
</evidence>
<evidence type="ECO:0000256" key="3">
    <source>
        <dbReference type="ARBA" id="ARBA00022679"/>
    </source>
</evidence>
<proteinExistence type="inferred from homology"/>
<evidence type="ECO:0000256" key="8">
    <source>
        <dbReference type="ARBA" id="ARBA00023316"/>
    </source>
</evidence>
<keyword evidence="8 9" id="KW-0961">Cell wall biogenesis/degradation</keyword>